<dbReference type="InterPro" id="IPR036730">
    <property type="entry name" value="P22_tailspike_N_sf"/>
</dbReference>
<evidence type="ECO:0000259" key="1">
    <source>
        <dbReference type="Pfam" id="PF09008"/>
    </source>
</evidence>
<gene>
    <name evidence="2" type="ORF">K8U81_03555</name>
</gene>
<dbReference type="InterPro" id="IPR017853">
    <property type="entry name" value="GH"/>
</dbReference>
<dbReference type="InterPro" id="IPR009093">
    <property type="entry name" value="P22_tailspike_N"/>
</dbReference>
<feature type="domain" description="Bacteriophage P22 tailspike N-terminal" evidence="1">
    <location>
        <begin position="1"/>
        <end position="56"/>
    </location>
</feature>
<dbReference type="Pfam" id="PF09008">
    <property type="entry name" value="Head_binding"/>
    <property type="match status" value="1"/>
</dbReference>
<dbReference type="EMBL" id="DYXD01000079">
    <property type="protein sequence ID" value="HJF07256.1"/>
    <property type="molecule type" value="Genomic_DNA"/>
</dbReference>
<dbReference type="Gene3D" id="2.170.14.10">
    <property type="entry name" value="Phage P22 tailspike-like, N-terminal domain"/>
    <property type="match status" value="1"/>
</dbReference>
<reference evidence="2" key="1">
    <citation type="journal article" date="2021" name="PeerJ">
        <title>Extensive microbial diversity within the chicken gut microbiome revealed by metagenomics and culture.</title>
        <authorList>
            <person name="Gilroy R."/>
            <person name="Ravi A."/>
            <person name="Getino M."/>
            <person name="Pursley I."/>
            <person name="Horton D.L."/>
            <person name="Alikhan N.F."/>
            <person name="Baker D."/>
            <person name="Gharbi K."/>
            <person name="Hall N."/>
            <person name="Watson M."/>
            <person name="Adriaenssens E.M."/>
            <person name="Foster-Nyarko E."/>
            <person name="Jarju S."/>
            <person name="Secka A."/>
            <person name="Antonio M."/>
            <person name="Oren A."/>
            <person name="Chaudhuri R.R."/>
            <person name="La Ragione R."/>
            <person name="Hildebrand F."/>
            <person name="Pallen M.J."/>
        </authorList>
    </citation>
    <scope>NUCLEOTIDE SEQUENCE</scope>
    <source>
        <strain evidence="2">CHK165-8395</strain>
    </source>
</reference>
<dbReference type="Proteomes" id="UP000718012">
    <property type="component" value="Unassembled WGS sequence"/>
</dbReference>
<dbReference type="AlphaFoldDB" id="A0A921K2J4"/>
<reference evidence="2" key="2">
    <citation type="submission" date="2021-09" db="EMBL/GenBank/DDBJ databases">
        <authorList>
            <person name="Gilroy R."/>
        </authorList>
    </citation>
    <scope>NUCLEOTIDE SEQUENCE</scope>
    <source>
        <strain evidence="2">CHK165-8395</strain>
    </source>
</reference>
<organism evidence="2 3">
    <name type="scientific">Phocaeicola coprocola</name>
    <dbReference type="NCBI Taxonomy" id="310298"/>
    <lineage>
        <taxon>Bacteria</taxon>
        <taxon>Pseudomonadati</taxon>
        <taxon>Bacteroidota</taxon>
        <taxon>Bacteroidia</taxon>
        <taxon>Bacteroidales</taxon>
        <taxon>Bacteroidaceae</taxon>
        <taxon>Phocaeicola</taxon>
    </lineage>
</organism>
<protein>
    <submittedName>
        <fullName evidence="2">Phage head-binding domain-containing protein</fullName>
    </submittedName>
</protein>
<feature type="non-terminal residue" evidence="2">
    <location>
        <position position="1"/>
    </location>
</feature>
<accession>A0A921K2J4</accession>
<evidence type="ECO:0000313" key="3">
    <source>
        <dbReference type="Proteomes" id="UP000718012"/>
    </source>
</evidence>
<dbReference type="SUPFAM" id="SSF51445">
    <property type="entry name" value="(Trans)glycosidases"/>
    <property type="match status" value="1"/>
</dbReference>
<dbReference type="SUPFAM" id="SSF51327">
    <property type="entry name" value="Head-binding domain of phage P22 tailspike protein"/>
    <property type="match status" value="1"/>
</dbReference>
<comment type="caution">
    <text evidence="2">The sequence shown here is derived from an EMBL/GenBank/DDBJ whole genome shotgun (WGS) entry which is preliminary data.</text>
</comment>
<proteinExistence type="predicted"/>
<name>A0A921K2J4_9BACT</name>
<evidence type="ECO:0000313" key="2">
    <source>
        <dbReference type="EMBL" id="HJF07256.1"/>
    </source>
</evidence>
<sequence length="612" mass="67569">HVPVSQPIIINAAGYPVYNGQIAKFVTVQGHSMAVYDAYGSQQFYFPNVLKYDPDQLRQELAAPGGVDLVNGAAKQTDIDNLNKRSDVYAYIEDYENLVVDDDWSDAIQAAFDTGKEIIGIKGKKYKVTKIINTKGQRYVGELTLDLQRISIPNAVVTSNYAKPDNAFFRGIYVGTAYDFCEMLRIKSLGFNTVIHYCYFDNNGTVDMDGTMPKLLNNCLSAGLNVVINTNIESSHGQGTVAEIVGRCDSFSNCIGYSVVDEPASRGISVADQDQMIATLRELTNKKLFSVDYMWVNSPWEYKFSRNYDVFLVNSYSMYYSSGSLQERVDKDLGKMRTDIGGCMMVTGSARIIPVVQTFSQFETNPVEGINGSYCFDVDQIVSAARVFGKTGNGDFAAFCWDNGFTTTLAKEVKYQTLVKELVNHDDKGEIYRTEPILFGGVGGYPGRVQYPLGCLNAIQTYKDPLNTIDNWLGGGAAPVRLMTGSSETPLRTTLPGVDTSGIGFNKTFSRLVTTKSLLKYFTGFAVFENYGNPLLKPASFEVYSTTDGGYTETIRYTTGVTAGSSFRFSVLMTNSYDGIGDCAVFALSVDPSDALDNYRRIIYGLFISTNW</sequence>